<dbReference type="AlphaFoldDB" id="A0A1G7RFU3"/>
<keyword evidence="1" id="KW-1133">Transmembrane helix</keyword>
<feature type="transmembrane region" description="Helical" evidence="1">
    <location>
        <begin position="279"/>
        <end position="300"/>
    </location>
</feature>
<feature type="transmembrane region" description="Helical" evidence="1">
    <location>
        <begin position="21"/>
        <end position="42"/>
    </location>
</feature>
<evidence type="ECO:0000313" key="3">
    <source>
        <dbReference type="Proteomes" id="UP000199708"/>
    </source>
</evidence>
<accession>A0A1G7RFU3</accession>
<sequence>MNSRELFKLYFSKQLTENKSILLLVVISLIIGFSISIFVPIISYNQNKAITNNVDKINGGDIKIEGNMILEDIKAELFKIDSNAEIIKNNVMGSVIKEKKDNKFIFDLLIGDYKLNEDEIILAGNTADYFGYKRGDEIEILVNNGYKKFTINGIENISSGVTSQAEFIGYGKINQNHLSEKAGEPNLIIINSKSVDIIKDKFENKFPNLKLTTIEDARKDQEDSIKMQSVAMNLLNVMGYILMMSVLAGTIMMFLIKYRRDISILKLLFIKNTVINRAIFIEFFSIGIVSLVLSLPISFIAQQIITNSLGIQNTGINSQILILIFRGFIINFFLLMITVKVLSSAAGAISPMSLLNKDYTDLFKKIKRLGIILLPLILVSMFLYGVFSGENMLLLSFFMILVLMSILLLMLLLMFFILTKIPVKNEVLNYTSKTFRNEKGINILLILNTTLLLIFFLIGFKFPNFLKLTYDEKLENDIPYNNMIASEDLDNIAIELKEKLDGDKTFTLFSSEDGLMVFEDKIVDIFEVGVDIKNYNNKFKVIEGEDLIETEKDGILISEDFKSKEGLKINDEIQIVTQEKISKHYIRGIYDNGTINSNWILKPKIDKENSMILLKTDKEISELEISNAVIASLDQVGQAMLKKADEFLRGFRYICLIFSGSALLFNVLLMMSNGSMKMRDFTIIRALSKKDSFIKISTVINFLYATILSSVCAVTTYWLVGQFVFKIILDLEMVLDNKTVIMTIVLSVIFNFITYSQMFFRTSKFIDYNILRSD</sequence>
<gene>
    <name evidence="2" type="ORF">SAMN05421791_10323</name>
</gene>
<feature type="transmembrane region" description="Helical" evidence="1">
    <location>
        <begin position="650"/>
        <end position="671"/>
    </location>
</feature>
<dbReference type="PANTHER" id="PTHR30287">
    <property type="entry name" value="MEMBRANE COMPONENT OF PREDICTED ABC SUPERFAMILY METABOLITE UPTAKE TRANSPORTER"/>
    <property type="match status" value="1"/>
</dbReference>
<proteinExistence type="predicted"/>
<protein>
    <submittedName>
        <fullName evidence="2">ABC-type transport system, involved in lipoprotein release, permease component</fullName>
    </submittedName>
</protein>
<dbReference type="RefSeq" id="WP_090289439.1">
    <property type="nucleotide sequence ID" value="NZ_FNCK01000003.1"/>
</dbReference>
<evidence type="ECO:0000313" key="2">
    <source>
        <dbReference type="EMBL" id="SDG09514.1"/>
    </source>
</evidence>
<organism evidence="2 3">
    <name type="scientific">Facklamia miroungae</name>
    <dbReference type="NCBI Taxonomy" id="120956"/>
    <lineage>
        <taxon>Bacteria</taxon>
        <taxon>Bacillati</taxon>
        <taxon>Bacillota</taxon>
        <taxon>Bacilli</taxon>
        <taxon>Lactobacillales</taxon>
        <taxon>Aerococcaceae</taxon>
        <taxon>Facklamia</taxon>
    </lineage>
</organism>
<feature type="transmembrane region" description="Helical" evidence="1">
    <location>
        <begin position="369"/>
        <end position="387"/>
    </location>
</feature>
<name>A0A1G7RFU3_9LACT</name>
<dbReference type="OrthoDB" id="1884346at2"/>
<dbReference type="InterPro" id="IPR038766">
    <property type="entry name" value="Membrane_comp_ABC_pdt"/>
</dbReference>
<feature type="transmembrane region" description="Helical" evidence="1">
    <location>
        <begin position="237"/>
        <end position="258"/>
    </location>
</feature>
<keyword evidence="1" id="KW-0812">Transmembrane</keyword>
<dbReference type="Proteomes" id="UP000199708">
    <property type="component" value="Unassembled WGS sequence"/>
</dbReference>
<feature type="transmembrane region" description="Helical" evidence="1">
    <location>
        <begin position="440"/>
        <end position="460"/>
    </location>
</feature>
<keyword evidence="2" id="KW-0449">Lipoprotein</keyword>
<keyword evidence="1" id="KW-0472">Membrane</keyword>
<keyword evidence="3" id="KW-1185">Reference proteome</keyword>
<reference evidence="2 3" key="1">
    <citation type="submission" date="2016-10" db="EMBL/GenBank/DDBJ databases">
        <authorList>
            <person name="de Groot N.N."/>
        </authorList>
    </citation>
    <scope>NUCLEOTIDE SEQUENCE [LARGE SCALE GENOMIC DNA]</scope>
    <source>
        <strain evidence="2 3">ATCC BAA-466</strain>
    </source>
</reference>
<feature type="transmembrane region" description="Helical" evidence="1">
    <location>
        <begin position="692"/>
        <end position="720"/>
    </location>
</feature>
<dbReference type="STRING" id="120956.SAMN05421791_10323"/>
<feature type="transmembrane region" description="Helical" evidence="1">
    <location>
        <begin position="740"/>
        <end position="760"/>
    </location>
</feature>
<feature type="transmembrane region" description="Helical" evidence="1">
    <location>
        <begin position="393"/>
        <end position="419"/>
    </location>
</feature>
<dbReference type="GO" id="GO:0005886">
    <property type="term" value="C:plasma membrane"/>
    <property type="evidence" value="ECO:0007669"/>
    <property type="project" value="TreeGrafter"/>
</dbReference>
<feature type="transmembrane region" description="Helical" evidence="1">
    <location>
        <begin position="320"/>
        <end position="349"/>
    </location>
</feature>
<dbReference type="PANTHER" id="PTHR30287:SF2">
    <property type="entry name" value="BLL1001 PROTEIN"/>
    <property type="match status" value="1"/>
</dbReference>
<dbReference type="EMBL" id="FNCK01000003">
    <property type="protein sequence ID" value="SDG09514.1"/>
    <property type="molecule type" value="Genomic_DNA"/>
</dbReference>
<evidence type="ECO:0000256" key="1">
    <source>
        <dbReference type="SAM" id="Phobius"/>
    </source>
</evidence>